<dbReference type="InterPro" id="IPR004839">
    <property type="entry name" value="Aminotransferase_I/II_large"/>
</dbReference>
<dbReference type="PANTHER" id="PTHR43510">
    <property type="entry name" value="AMINOTRANSFERASE FUNCTION, HYPOTHETICAL (EUROFUNG)"/>
    <property type="match status" value="1"/>
</dbReference>
<dbReference type="GO" id="GO:0030170">
    <property type="term" value="F:pyridoxal phosphate binding"/>
    <property type="evidence" value="ECO:0007669"/>
    <property type="project" value="InterPro"/>
</dbReference>
<name>A0A261Y3Q2_9FUNG</name>
<evidence type="ECO:0000313" key="2">
    <source>
        <dbReference type="EMBL" id="OZJ05249.1"/>
    </source>
</evidence>
<dbReference type="InterPro" id="IPR015421">
    <property type="entry name" value="PyrdxlP-dep_Trfase_major"/>
</dbReference>
<protein>
    <recommendedName>
        <fullName evidence="1">Aminotransferase class I/classII large domain-containing protein</fullName>
    </recommendedName>
</protein>
<proteinExistence type="predicted"/>
<keyword evidence="3" id="KW-1185">Reference proteome</keyword>
<dbReference type="Pfam" id="PF00155">
    <property type="entry name" value="Aminotran_1_2"/>
    <property type="match status" value="1"/>
</dbReference>
<reference evidence="2 3" key="1">
    <citation type="journal article" date="2017" name="Mycologia">
        <title>Bifiguratus adelaidae, gen. et sp. nov., a new member of Mucoromycotina in endophytic and soil-dwelling habitats.</title>
        <authorList>
            <person name="Torres-Cruz T.J."/>
            <person name="Billingsley Tobias T.L."/>
            <person name="Almatruk M."/>
            <person name="Hesse C."/>
            <person name="Kuske C.R."/>
            <person name="Desiro A."/>
            <person name="Benucci G.M."/>
            <person name="Bonito G."/>
            <person name="Stajich J.E."/>
            <person name="Dunlap C."/>
            <person name="Arnold A.E."/>
            <person name="Porras-Alfaro A."/>
        </authorList>
    </citation>
    <scope>NUCLEOTIDE SEQUENCE [LARGE SCALE GENOMIC DNA]</scope>
    <source>
        <strain evidence="2 3">AZ0501</strain>
    </source>
</reference>
<evidence type="ECO:0000259" key="1">
    <source>
        <dbReference type="Pfam" id="PF00155"/>
    </source>
</evidence>
<sequence length="167" mass="18773">MSKAFSLAGLRLGWIISNRSVIEECIRHRDYNTISCGLMDDTLATHALLHVDPLMKRNRQLVRDNLVILDAWIERNKNKVSYVKPRAGTMALLRIHALSTDPLSGASDAFCIDLFKQTGVFVAPGRCFDFEGWIRVGYACETSMLVAGLEKLQDYIDRLHESMATVA</sequence>
<organism evidence="2 3">
    <name type="scientific">Bifiguratus adelaidae</name>
    <dbReference type="NCBI Taxonomy" id="1938954"/>
    <lineage>
        <taxon>Eukaryota</taxon>
        <taxon>Fungi</taxon>
        <taxon>Fungi incertae sedis</taxon>
        <taxon>Mucoromycota</taxon>
        <taxon>Mucoromycotina</taxon>
        <taxon>Endogonomycetes</taxon>
        <taxon>Endogonales</taxon>
        <taxon>Endogonales incertae sedis</taxon>
        <taxon>Bifiguratus</taxon>
    </lineage>
</organism>
<dbReference type="Gene3D" id="3.90.1150.10">
    <property type="entry name" value="Aspartate Aminotransferase, domain 1"/>
    <property type="match status" value="1"/>
</dbReference>
<gene>
    <name evidence="2" type="ORF">BZG36_02304</name>
</gene>
<dbReference type="EMBL" id="MVBO01000019">
    <property type="protein sequence ID" value="OZJ05249.1"/>
    <property type="molecule type" value="Genomic_DNA"/>
</dbReference>
<comment type="caution">
    <text evidence="2">The sequence shown here is derived from an EMBL/GenBank/DDBJ whole genome shotgun (WGS) entry which is preliminary data.</text>
</comment>
<dbReference type="AlphaFoldDB" id="A0A261Y3Q2"/>
<dbReference type="OrthoDB" id="7042322at2759"/>
<evidence type="ECO:0000313" key="3">
    <source>
        <dbReference type="Proteomes" id="UP000242875"/>
    </source>
</evidence>
<dbReference type="PANTHER" id="PTHR43510:SF1">
    <property type="entry name" value="AMINOTRANSFERASE FUNCTION, HYPOTHETICAL (EUROFUNG)"/>
    <property type="match status" value="1"/>
</dbReference>
<feature type="domain" description="Aminotransferase class I/classII large" evidence="1">
    <location>
        <begin position="1"/>
        <end position="145"/>
    </location>
</feature>
<dbReference type="Proteomes" id="UP000242875">
    <property type="component" value="Unassembled WGS sequence"/>
</dbReference>
<dbReference type="InterPro" id="IPR015424">
    <property type="entry name" value="PyrdxlP-dep_Trfase"/>
</dbReference>
<dbReference type="Gene3D" id="3.40.640.10">
    <property type="entry name" value="Type I PLP-dependent aspartate aminotransferase-like (Major domain)"/>
    <property type="match status" value="1"/>
</dbReference>
<accession>A0A261Y3Q2</accession>
<dbReference type="InterPro" id="IPR015422">
    <property type="entry name" value="PyrdxlP-dep_Trfase_small"/>
</dbReference>
<dbReference type="SUPFAM" id="SSF53383">
    <property type="entry name" value="PLP-dependent transferases"/>
    <property type="match status" value="1"/>
</dbReference>